<dbReference type="Proteomes" id="UP001501706">
    <property type="component" value="Unassembled WGS sequence"/>
</dbReference>
<keyword evidence="4" id="KW-1185">Reference proteome</keyword>
<evidence type="ECO:0000313" key="4">
    <source>
        <dbReference type="Proteomes" id="UP001501706"/>
    </source>
</evidence>
<evidence type="ECO:0000256" key="2">
    <source>
        <dbReference type="RuleBase" id="RU004508"/>
    </source>
</evidence>
<dbReference type="InterPro" id="IPR015424">
    <property type="entry name" value="PyrdxlP-dep_Trfase"/>
</dbReference>
<dbReference type="Pfam" id="PF01041">
    <property type="entry name" value="DegT_DnrJ_EryC1"/>
    <property type="match status" value="1"/>
</dbReference>
<reference evidence="4" key="1">
    <citation type="journal article" date="2019" name="Int. J. Syst. Evol. Microbiol.">
        <title>The Global Catalogue of Microorganisms (GCM) 10K type strain sequencing project: providing services to taxonomists for standard genome sequencing and annotation.</title>
        <authorList>
            <consortium name="The Broad Institute Genomics Platform"/>
            <consortium name="The Broad Institute Genome Sequencing Center for Infectious Disease"/>
            <person name="Wu L."/>
            <person name="Ma J."/>
        </authorList>
    </citation>
    <scope>NUCLEOTIDE SEQUENCE [LARGE SCALE GENOMIC DNA]</scope>
    <source>
        <strain evidence="4">JCM 14330</strain>
    </source>
</reference>
<gene>
    <name evidence="3" type="ORF">GCM10009097_10970</name>
</gene>
<sequence length="411" mass="43969">MPTPRLAAGAHGRDIPPTAGLPLRWSDLLPGGPADLETSLAAWLGVDALQLECSGTSSLVVSLLTLARRSSRKTVVLPAYTCPLVALAVHHCGLRLKLCDLAPGHFDLDPDALEAACDGDTLAIVVTHLAGRVADTDAALRCAARCGAAVIEDAAQALGARRNGRSVGLDGDIGFFSLAAGKGLSIYEGGLLLARDPALRDELRATSARTVGRRPGWEARRSLELLAYALLYGPRGMRLAYGNPQRAALRAGDPVRAAGDDFPLDIPIHRVGRWRRGVGARAARRLPAFLDDARARARRRLERLQGLPGVRVMQDTAGGDGVWPFFMLLLPDAQSRRLALDRLWGAGLGVGPLFVHTLPDYDYLRPIVADAPVPHARDFAARTLSITNSRWLDDERFEVICASLAASLPSP</sequence>
<comment type="caution">
    <text evidence="3">The sequence shown here is derived from an EMBL/GenBank/DDBJ whole genome shotgun (WGS) entry which is preliminary data.</text>
</comment>
<evidence type="ECO:0000313" key="3">
    <source>
        <dbReference type="EMBL" id="GAA0496675.1"/>
    </source>
</evidence>
<dbReference type="PANTHER" id="PTHR30244">
    <property type="entry name" value="TRANSAMINASE"/>
    <property type="match status" value="1"/>
</dbReference>
<protein>
    <recommendedName>
        <fullName evidence="5">dTDP-4-amino-4,6-dideoxygalactose transaminase</fullName>
    </recommendedName>
</protein>
<dbReference type="InterPro" id="IPR015421">
    <property type="entry name" value="PyrdxlP-dep_Trfase_major"/>
</dbReference>
<dbReference type="Gene3D" id="3.90.1150.10">
    <property type="entry name" value="Aspartate Aminotransferase, domain 1"/>
    <property type="match status" value="1"/>
</dbReference>
<dbReference type="InterPro" id="IPR000653">
    <property type="entry name" value="DegT/StrS_aminotransferase"/>
</dbReference>
<organism evidence="3 4">
    <name type="scientific">Pigmentiphaga daeguensis</name>
    <dbReference type="NCBI Taxonomy" id="414049"/>
    <lineage>
        <taxon>Bacteria</taxon>
        <taxon>Pseudomonadati</taxon>
        <taxon>Pseudomonadota</taxon>
        <taxon>Betaproteobacteria</taxon>
        <taxon>Burkholderiales</taxon>
        <taxon>Alcaligenaceae</taxon>
        <taxon>Pigmentiphaga</taxon>
    </lineage>
</organism>
<dbReference type="PIRSF" id="PIRSF000390">
    <property type="entry name" value="PLP_StrS"/>
    <property type="match status" value="1"/>
</dbReference>
<dbReference type="SUPFAM" id="SSF53383">
    <property type="entry name" value="PLP-dependent transferases"/>
    <property type="match status" value="1"/>
</dbReference>
<evidence type="ECO:0000256" key="1">
    <source>
        <dbReference type="ARBA" id="ARBA00037999"/>
    </source>
</evidence>
<dbReference type="PANTHER" id="PTHR30244:SF34">
    <property type="entry name" value="DTDP-4-AMINO-4,6-DIDEOXYGALACTOSE TRANSAMINASE"/>
    <property type="match status" value="1"/>
</dbReference>
<dbReference type="Gene3D" id="3.40.640.10">
    <property type="entry name" value="Type I PLP-dependent aspartate aminotransferase-like (Major domain)"/>
    <property type="match status" value="1"/>
</dbReference>
<dbReference type="EMBL" id="BAAAEN010000003">
    <property type="protein sequence ID" value="GAA0496675.1"/>
    <property type="molecule type" value="Genomic_DNA"/>
</dbReference>
<keyword evidence="2" id="KW-0663">Pyridoxal phosphate</keyword>
<accession>A0ABP3LCB6</accession>
<evidence type="ECO:0008006" key="5">
    <source>
        <dbReference type="Google" id="ProtNLM"/>
    </source>
</evidence>
<proteinExistence type="inferred from homology"/>
<dbReference type="InterPro" id="IPR015422">
    <property type="entry name" value="PyrdxlP-dep_Trfase_small"/>
</dbReference>
<name>A0ABP3LCB6_9BURK</name>
<comment type="similarity">
    <text evidence="1 2">Belongs to the DegT/DnrJ/EryC1 family.</text>
</comment>
<dbReference type="RefSeq" id="WP_132979432.1">
    <property type="nucleotide sequence ID" value="NZ_BAAAEN010000003.1"/>
</dbReference>